<feature type="compositionally biased region" description="Basic and acidic residues" evidence="1">
    <location>
        <begin position="481"/>
        <end position="494"/>
    </location>
</feature>
<name>A0A409VIN4_9AGAR</name>
<evidence type="ECO:0000313" key="3">
    <source>
        <dbReference type="Proteomes" id="UP000284842"/>
    </source>
</evidence>
<comment type="caution">
    <text evidence="2">The sequence shown here is derived from an EMBL/GenBank/DDBJ whole genome shotgun (WGS) entry which is preliminary data.</text>
</comment>
<feature type="compositionally biased region" description="Basic and acidic residues" evidence="1">
    <location>
        <begin position="510"/>
        <end position="524"/>
    </location>
</feature>
<feature type="compositionally biased region" description="Polar residues" evidence="1">
    <location>
        <begin position="246"/>
        <end position="258"/>
    </location>
</feature>
<feature type="compositionally biased region" description="Low complexity" evidence="1">
    <location>
        <begin position="134"/>
        <end position="148"/>
    </location>
</feature>
<evidence type="ECO:0000256" key="1">
    <source>
        <dbReference type="SAM" id="MobiDB-lite"/>
    </source>
</evidence>
<feature type="region of interest" description="Disordered" evidence="1">
    <location>
        <begin position="391"/>
        <end position="494"/>
    </location>
</feature>
<dbReference type="OrthoDB" id="2564465at2759"/>
<keyword evidence="3" id="KW-1185">Reference proteome</keyword>
<protein>
    <submittedName>
        <fullName evidence="2">Uncharacterized protein</fullName>
    </submittedName>
</protein>
<feature type="compositionally biased region" description="Polar residues" evidence="1">
    <location>
        <begin position="392"/>
        <end position="401"/>
    </location>
</feature>
<feature type="compositionally biased region" description="Low complexity" evidence="1">
    <location>
        <begin position="175"/>
        <end position="201"/>
    </location>
</feature>
<proteinExistence type="predicted"/>
<feature type="compositionally biased region" description="Low complexity" evidence="1">
    <location>
        <begin position="448"/>
        <end position="471"/>
    </location>
</feature>
<organism evidence="2 3">
    <name type="scientific">Panaeolus cyanescens</name>
    <dbReference type="NCBI Taxonomy" id="181874"/>
    <lineage>
        <taxon>Eukaryota</taxon>
        <taxon>Fungi</taxon>
        <taxon>Dikarya</taxon>
        <taxon>Basidiomycota</taxon>
        <taxon>Agaricomycotina</taxon>
        <taxon>Agaricomycetes</taxon>
        <taxon>Agaricomycetidae</taxon>
        <taxon>Agaricales</taxon>
        <taxon>Agaricineae</taxon>
        <taxon>Galeropsidaceae</taxon>
        <taxon>Panaeolus</taxon>
    </lineage>
</organism>
<dbReference type="InParanoid" id="A0A409VIN4"/>
<feature type="compositionally biased region" description="Basic and acidic residues" evidence="1">
    <location>
        <begin position="414"/>
        <end position="427"/>
    </location>
</feature>
<feature type="region of interest" description="Disordered" evidence="1">
    <location>
        <begin position="29"/>
        <end position="337"/>
    </location>
</feature>
<sequence length="539" mass="55534">MGSAQSVLSTEGVVTALVVAGAVGVGITQMKPAKESQHETQTTVIAGEKGAGTEASGAAAKKNKKKKKAASTPGGTADVAGTGPEDASDTPVSSLAGSKIKTKATKATSGAAPPLAKSTTKDSIPGGFETPVVSEAGEGKTAAASTTAKKSKKKKGQASSAADAHTSGATTPNEPATKSPAPASSSLADSTQLKSSTTASGGKKKQGKGQQQASAKSQQQPAAPSKPSPPPATKTQSQVLDVAAPPSSSSHNQVQQPLDHSFVSIDTDGSWTRVGGSRRSKNQSSATSGPAKAALPASTSRDSRSFNRYATSTDDVDTTTTGNSSPVAEKAELEEDVDESFLLRVAEDASRSVGEQRKTLAEKLLPKPRKTVVDDMLETPANPPLARVIRVQPTSSQSQLQPAPGFSWGDYEDAEGHITTDGDGERDADAEEDEEGWGVVKSRKSKRTTPGASTASLGASTTSASSSAPLTKKQLQNKKRREAEKAANAEQEKDRLARLAAHKRQLEIEKMKEQQKKGKSKESGGMKATIDAGGKLVWE</sequence>
<dbReference type="EMBL" id="NHTK01006050">
    <property type="protein sequence ID" value="PPQ66139.1"/>
    <property type="molecule type" value="Genomic_DNA"/>
</dbReference>
<feature type="compositionally biased region" description="Low complexity" evidence="1">
    <location>
        <begin position="208"/>
        <end position="223"/>
    </location>
</feature>
<reference evidence="2 3" key="1">
    <citation type="journal article" date="2018" name="Evol. Lett.">
        <title>Horizontal gene cluster transfer increased hallucinogenic mushroom diversity.</title>
        <authorList>
            <person name="Reynolds H.T."/>
            <person name="Vijayakumar V."/>
            <person name="Gluck-Thaler E."/>
            <person name="Korotkin H.B."/>
            <person name="Matheny P.B."/>
            <person name="Slot J.C."/>
        </authorList>
    </citation>
    <scope>NUCLEOTIDE SEQUENCE [LARGE SCALE GENOMIC DNA]</scope>
    <source>
        <strain evidence="2 3">2629</strain>
    </source>
</reference>
<gene>
    <name evidence="2" type="ORF">CVT24_000225</name>
</gene>
<feature type="region of interest" description="Disordered" evidence="1">
    <location>
        <begin position="510"/>
        <end position="539"/>
    </location>
</feature>
<accession>A0A409VIN4</accession>
<dbReference type="Proteomes" id="UP000284842">
    <property type="component" value="Unassembled WGS sequence"/>
</dbReference>
<evidence type="ECO:0000313" key="2">
    <source>
        <dbReference type="EMBL" id="PPQ66139.1"/>
    </source>
</evidence>
<dbReference type="AlphaFoldDB" id="A0A409VIN4"/>